<dbReference type="PANTHER" id="PTHR36973:SF4">
    <property type="entry name" value="NODULATION PROTEIN"/>
    <property type="match status" value="1"/>
</dbReference>
<sequence>MPETPRTVATAATAGRRTVLDIGANVGDFGIELARRNPDHLVLCVEPVPALARRIVARAAQEGLTNVVVEQVALASAPGDDVVLHVAEQGDWGISSLLELDAGRIAADEYWAGRPDLRYTSEVRVRVERLETVLERHGVGVVDFVKIDVQGLDLDVLASAGARVADLRAGMLEVPTVPDRGVYAGEAQDLGRAHRVLDELGLRVAAVKANDEAMNEVNVYFTAPDVDLAEVERTLGLRGVHMYDGKHFWAVPCANAEEARSAQHLLATAAHLGEQVQGVVAERDRLREGRAVLLDEMRTVVAALRRELETALRTARAERARADAAESDHALLVEQQVSLQRQRLDVDRGREEALAAYGRLEQQAEEMLALAQRMRTERDTAVAERDRAVAERDAAVAERDAAVAVRDAAVVEPVPAATAVPAPRRRATTRSAGTVPA</sequence>
<dbReference type="SUPFAM" id="SSF53335">
    <property type="entry name" value="S-adenosyl-L-methionine-dependent methyltransferases"/>
    <property type="match status" value="1"/>
</dbReference>
<dbReference type="STRING" id="988821.SAMN05421867_10315"/>
<dbReference type="Gene3D" id="3.40.50.150">
    <property type="entry name" value="Vaccinia Virus protein VP39"/>
    <property type="match status" value="1"/>
</dbReference>
<feature type="coiled-coil region" evidence="1">
    <location>
        <begin position="350"/>
        <end position="377"/>
    </location>
</feature>
<keyword evidence="3" id="KW-0808">Transferase</keyword>
<dbReference type="RefSeq" id="WP_090031020.1">
    <property type="nucleotide sequence ID" value="NZ_BONM01000002.1"/>
</dbReference>
<keyword evidence="3" id="KW-0489">Methyltransferase</keyword>
<name>A0A1I0WJI8_9CELL</name>
<keyword evidence="4" id="KW-1185">Reference proteome</keyword>
<dbReference type="InterPro" id="IPR053188">
    <property type="entry name" value="FkbM_Methyltransferase"/>
</dbReference>
<feature type="domain" description="Methyltransferase FkbM" evidence="2">
    <location>
        <begin position="21"/>
        <end position="182"/>
    </location>
</feature>
<evidence type="ECO:0000259" key="2">
    <source>
        <dbReference type="Pfam" id="PF05050"/>
    </source>
</evidence>
<dbReference type="GO" id="GO:0032259">
    <property type="term" value="P:methylation"/>
    <property type="evidence" value="ECO:0007669"/>
    <property type="project" value="UniProtKB-KW"/>
</dbReference>
<evidence type="ECO:0000313" key="4">
    <source>
        <dbReference type="Proteomes" id="UP000199012"/>
    </source>
</evidence>
<feature type="coiled-coil region" evidence="1">
    <location>
        <begin position="294"/>
        <end position="325"/>
    </location>
</feature>
<dbReference type="Pfam" id="PF05050">
    <property type="entry name" value="Methyltransf_21"/>
    <property type="match status" value="1"/>
</dbReference>
<protein>
    <submittedName>
        <fullName evidence="3">Methyltransferase, FkbM family</fullName>
    </submittedName>
</protein>
<dbReference type="NCBIfam" id="TIGR01444">
    <property type="entry name" value="fkbM_fam"/>
    <property type="match status" value="1"/>
</dbReference>
<reference evidence="3 4" key="1">
    <citation type="submission" date="2016-10" db="EMBL/GenBank/DDBJ databases">
        <authorList>
            <person name="de Groot N.N."/>
        </authorList>
    </citation>
    <scope>NUCLEOTIDE SEQUENCE [LARGE SCALE GENOMIC DNA]</scope>
    <source>
        <strain evidence="3 4">CGMCC 4.6945</strain>
    </source>
</reference>
<accession>A0A1I0WJI8</accession>
<proteinExistence type="predicted"/>
<dbReference type="OrthoDB" id="4703964at2"/>
<keyword evidence="1" id="KW-0175">Coiled coil</keyword>
<dbReference type="PANTHER" id="PTHR36973">
    <property type="entry name" value="SLL1456 PROTEIN-RELATED"/>
    <property type="match status" value="1"/>
</dbReference>
<evidence type="ECO:0000313" key="3">
    <source>
        <dbReference type="EMBL" id="SFA88300.1"/>
    </source>
</evidence>
<evidence type="ECO:0000256" key="1">
    <source>
        <dbReference type="SAM" id="Coils"/>
    </source>
</evidence>
<dbReference type="InterPro" id="IPR029063">
    <property type="entry name" value="SAM-dependent_MTases_sf"/>
</dbReference>
<gene>
    <name evidence="3" type="ORF">SAMN05421867_10315</name>
</gene>
<dbReference type="EMBL" id="FOKA01000003">
    <property type="protein sequence ID" value="SFA88300.1"/>
    <property type="molecule type" value="Genomic_DNA"/>
</dbReference>
<dbReference type="GO" id="GO:0008171">
    <property type="term" value="F:O-methyltransferase activity"/>
    <property type="evidence" value="ECO:0007669"/>
    <property type="project" value="TreeGrafter"/>
</dbReference>
<dbReference type="InterPro" id="IPR006342">
    <property type="entry name" value="FkbM_mtfrase"/>
</dbReference>
<dbReference type="AlphaFoldDB" id="A0A1I0WJI8"/>
<dbReference type="Proteomes" id="UP000199012">
    <property type="component" value="Unassembled WGS sequence"/>
</dbReference>
<organism evidence="3 4">
    <name type="scientific">Cellulomonas marina</name>
    <dbReference type="NCBI Taxonomy" id="988821"/>
    <lineage>
        <taxon>Bacteria</taxon>
        <taxon>Bacillati</taxon>
        <taxon>Actinomycetota</taxon>
        <taxon>Actinomycetes</taxon>
        <taxon>Micrococcales</taxon>
        <taxon>Cellulomonadaceae</taxon>
        <taxon>Cellulomonas</taxon>
    </lineage>
</organism>